<dbReference type="InterPro" id="IPR008816">
    <property type="entry name" value="Gly_zipper_2TM_dom"/>
</dbReference>
<protein>
    <recommendedName>
        <fullName evidence="3">17 kDa surface antigen</fullName>
    </recommendedName>
</protein>
<comment type="subcellular location">
    <subcellularLocation>
        <location evidence="1">Cell outer membrane</location>
        <topology evidence="1">Lipid-anchor</topology>
    </subcellularLocation>
</comment>
<feature type="domain" description="Glycine zipper 2TM" evidence="6">
    <location>
        <begin position="78"/>
        <end position="117"/>
    </location>
</feature>
<evidence type="ECO:0000256" key="5">
    <source>
        <dbReference type="SAM" id="SignalP"/>
    </source>
</evidence>
<evidence type="ECO:0000256" key="4">
    <source>
        <dbReference type="ARBA" id="ARBA00023288"/>
    </source>
</evidence>
<feature type="signal peptide" evidence="5">
    <location>
        <begin position="1"/>
        <end position="26"/>
    </location>
</feature>
<reference evidence="8" key="1">
    <citation type="journal article" date="2019" name="Int. J. Syst. Evol. Microbiol.">
        <title>The Global Catalogue of Microorganisms (GCM) 10K type strain sequencing project: providing services to taxonomists for standard genome sequencing and annotation.</title>
        <authorList>
            <consortium name="The Broad Institute Genomics Platform"/>
            <consortium name="The Broad Institute Genome Sequencing Center for Infectious Disease"/>
            <person name="Wu L."/>
            <person name="Ma J."/>
        </authorList>
    </citation>
    <scope>NUCLEOTIDE SEQUENCE [LARGE SCALE GENOMIC DNA]</scope>
    <source>
        <strain evidence="8">NBRC 103632</strain>
    </source>
</reference>
<evidence type="ECO:0000313" key="8">
    <source>
        <dbReference type="Proteomes" id="UP001595957"/>
    </source>
</evidence>
<comment type="caution">
    <text evidence="7">The sequence shown here is derived from an EMBL/GenBank/DDBJ whole genome shotgun (WGS) entry which is preliminary data.</text>
</comment>
<dbReference type="EMBL" id="JBHSFZ010000006">
    <property type="protein sequence ID" value="MFC4593691.1"/>
    <property type="molecule type" value="Genomic_DNA"/>
</dbReference>
<feature type="chain" id="PRO_5046045607" description="17 kDa surface antigen" evidence="5">
    <location>
        <begin position="27"/>
        <end position="123"/>
    </location>
</feature>
<name>A0ABV9EVU0_9SPHN</name>
<dbReference type="RefSeq" id="WP_380803048.1">
    <property type="nucleotide sequence ID" value="NZ_JBHSFZ010000006.1"/>
</dbReference>
<keyword evidence="4" id="KW-0449">Lipoprotein</keyword>
<dbReference type="Pfam" id="PF05433">
    <property type="entry name" value="Rick_17kDa_Anti"/>
    <property type="match status" value="1"/>
</dbReference>
<evidence type="ECO:0000313" key="7">
    <source>
        <dbReference type="EMBL" id="MFC4593691.1"/>
    </source>
</evidence>
<keyword evidence="8" id="KW-1185">Reference proteome</keyword>
<organism evidence="7 8">
    <name type="scientific">Sphingobium tyrosinilyticum</name>
    <dbReference type="NCBI Taxonomy" id="2715436"/>
    <lineage>
        <taxon>Bacteria</taxon>
        <taxon>Pseudomonadati</taxon>
        <taxon>Pseudomonadota</taxon>
        <taxon>Alphaproteobacteria</taxon>
        <taxon>Sphingomonadales</taxon>
        <taxon>Sphingomonadaceae</taxon>
        <taxon>Sphingobium</taxon>
    </lineage>
</organism>
<evidence type="ECO:0000256" key="3">
    <source>
        <dbReference type="ARBA" id="ARBA00015281"/>
    </source>
</evidence>
<keyword evidence="5" id="KW-0732">Signal</keyword>
<evidence type="ECO:0000259" key="6">
    <source>
        <dbReference type="Pfam" id="PF05433"/>
    </source>
</evidence>
<proteinExistence type="inferred from homology"/>
<dbReference type="Proteomes" id="UP001595957">
    <property type="component" value="Unassembled WGS sequence"/>
</dbReference>
<comment type="similarity">
    <text evidence="2">Belongs to the rickettsiale 17 kDa surface antigen family.</text>
</comment>
<evidence type="ECO:0000256" key="1">
    <source>
        <dbReference type="ARBA" id="ARBA00004459"/>
    </source>
</evidence>
<sequence>MGIKKITLALSLAATLCSAVPSVALAHDNGRHRGWHKHHRDYDGDRYYRRGAYDDRRYYRDDRPRYVRRDCKTSGTTGLLVGAAAGALLGRSVDTRGDRLPGTLIGGGAGALIGKEIDSKHRC</sequence>
<gene>
    <name evidence="7" type="ORF">ACFO3E_05725</name>
</gene>
<evidence type="ECO:0000256" key="2">
    <source>
        <dbReference type="ARBA" id="ARBA00008681"/>
    </source>
</evidence>
<accession>A0ABV9EVU0</accession>